<organism evidence="1 2">
    <name type="scientific">Hypoxylon rubiginosum</name>
    <dbReference type="NCBI Taxonomy" id="110542"/>
    <lineage>
        <taxon>Eukaryota</taxon>
        <taxon>Fungi</taxon>
        <taxon>Dikarya</taxon>
        <taxon>Ascomycota</taxon>
        <taxon>Pezizomycotina</taxon>
        <taxon>Sordariomycetes</taxon>
        <taxon>Xylariomycetidae</taxon>
        <taxon>Xylariales</taxon>
        <taxon>Hypoxylaceae</taxon>
        <taxon>Hypoxylon</taxon>
    </lineage>
</organism>
<evidence type="ECO:0000313" key="2">
    <source>
        <dbReference type="Proteomes" id="UP001497700"/>
    </source>
</evidence>
<reference evidence="1 2" key="1">
    <citation type="journal article" date="2022" name="New Phytol.">
        <title>Ecological generalism drives hyperdiversity of secondary metabolite gene clusters in xylarialean endophytes.</title>
        <authorList>
            <person name="Franco M.E.E."/>
            <person name="Wisecaver J.H."/>
            <person name="Arnold A.E."/>
            <person name="Ju Y.M."/>
            <person name="Slot J.C."/>
            <person name="Ahrendt S."/>
            <person name="Moore L.P."/>
            <person name="Eastman K.E."/>
            <person name="Scott K."/>
            <person name="Konkel Z."/>
            <person name="Mondo S.J."/>
            <person name="Kuo A."/>
            <person name="Hayes R.D."/>
            <person name="Haridas S."/>
            <person name="Andreopoulos B."/>
            <person name="Riley R."/>
            <person name="LaButti K."/>
            <person name="Pangilinan J."/>
            <person name="Lipzen A."/>
            <person name="Amirebrahimi M."/>
            <person name="Yan J."/>
            <person name="Adam C."/>
            <person name="Keymanesh K."/>
            <person name="Ng V."/>
            <person name="Louie K."/>
            <person name="Northen T."/>
            <person name="Drula E."/>
            <person name="Henrissat B."/>
            <person name="Hsieh H.M."/>
            <person name="Youens-Clark K."/>
            <person name="Lutzoni F."/>
            <person name="Miadlikowska J."/>
            <person name="Eastwood D.C."/>
            <person name="Hamelin R.C."/>
            <person name="Grigoriev I.V."/>
            <person name="U'Ren J.M."/>
        </authorList>
    </citation>
    <scope>NUCLEOTIDE SEQUENCE [LARGE SCALE GENOMIC DNA]</scope>
    <source>
        <strain evidence="1 2">CBS 119005</strain>
    </source>
</reference>
<sequence length="406" mass="46531">MASSNDTFTGRLCCRTHNRLTCSLCLHSINSLEGYIPNPESSRFPCPESAHGVEPRFELFWPSVQESGFHSGFSPEQREKYKGDNRDPEVALDGTLKNDYNFVDCKPCGLTFFMQGGPGYGDIHPSHVSADGKRYVIVTVEPYNFERQLDKIKCSVHFWFGQNPKINRSYKCSAKPDHGTVDWNIDNTQIAALVQLFFTIEHKILPYRKKQIEDVIYTNSEYFAGQSCRFQLVVCTMLSQDTLDLLLRVNKLKYSKSRKAFVERNSLGIVNKKYPVTEERRHQIVYFIRMIKQLANSGIQVLWHRVAPSKNFLAAREAFMDEPSQMSRAQSAIRLETRRGVDLEPNEAYDEDEGDLLEGDSLDALPPHDGFDAVEQEGGNLDDPDYLYSQITSMLTDISRWYLEDE</sequence>
<proteinExistence type="predicted"/>
<accession>A0ACB9ZDN8</accession>
<keyword evidence="2" id="KW-1185">Reference proteome</keyword>
<dbReference type="EMBL" id="MU393429">
    <property type="protein sequence ID" value="KAI4869599.1"/>
    <property type="molecule type" value="Genomic_DNA"/>
</dbReference>
<protein>
    <submittedName>
        <fullName evidence="1">Uncharacterized protein</fullName>
    </submittedName>
</protein>
<name>A0ACB9ZDN8_9PEZI</name>
<comment type="caution">
    <text evidence="1">The sequence shown here is derived from an EMBL/GenBank/DDBJ whole genome shotgun (WGS) entry which is preliminary data.</text>
</comment>
<evidence type="ECO:0000313" key="1">
    <source>
        <dbReference type="EMBL" id="KAI4869599.1"/>
    </source>
</evidence>
<dbReference type="Proteomes" id="UP001497700">
    <property type="component" value="Unassembled WGS sequence"/>
</dbReference>
<gene>
    <name evidence="1" type="ORF">F4820DRAFT_471791</name>
</gene>